<accession>A0A1T4XG03</accession>
<keyword evidence="2" id="KW-0949">S-adenosyl-L-methionine</keyword>
<dbReference type="InterPro" id="IPR051198">
    <property type="entry name" value="BchE-like"/>
</dbReference>
<dbReference type="EMBL" id="FUYB01000017">
    <property type="protein sequence ID" value="SKA88450.1"/>
    <property type="molecule type" value="Genomic_DNA"/>
</dbReference>
<evidence type="ECO:0008006" key="8">
    <source>
        <dbReference type="Google" id="ProtNLM"/>
    </source>
</evidence>
<dbReference type="PANTHER" id="PTHR43409:SF4">
    <property type="entry name" value="RADICAL SAM SUPERFAMILY PROTEIN"/>
    <property type="match status" value="1"/>
</dbReference>
<dbReference type="PANTHER" id="PTHR43409">
    <property type="entry name" value="ANAEROBIC MAGNESIUM-PROTOPORPHYRIN IX MONOMETHYL ESTER CYCLASE-RELATED"/>
    <property type="match status" value="1"/>
</dbReference>
<dbReference type="STRING" id="92487.SAMN02745130_02937"/>
<evidence type="ECO:0000256" key="1">
    <source>
        <dbReference type="ARBA" id="ARBA00001966"/>
    </source>
</evidence>
<evidence type="ECO:0000256" key="4">
    <source>
        <dbReference type="ARBA" id="ARBA00023004"/>
    </source>
</evidence>
<keyword evidence="5" id="KW-0411">Iron-sulfur</keyword>
<evidence type="ECO:0000256" key="3">
    <source>
        <dbReference type="ARBA" id="ARBA00022723"/>
    </source>
</evidence>
<dbReference type="GO" id="GO:0051536">
    <property type="term" value="F:iron-sulfur cluster binding"/>
    <property type="evidence" value="ECO:0007669"/>
    <property type="project" value="UniProtKB-KW"/>
</dbReference>
<comment type="cofactor">
    <cofactor evidence="1">
        <name>[4Fe-4S] cluster</name>
        <dbReference type="ChEBI" id="CHEBI:49883"/>
    </cofactor>
</comment>
<keyword evidence="4" id="KW-0408">Iron</keyword>
<dbReference type="OrthoDB" id="9801424at2"/>
<dbReference type="GO" id="GO:0046872">
    <property type="term" value="F:metal ion binding"/>
    <property type="evidence" value="ECO:0007669"/>
    <property type="project" value="UniProtKB-KW"/>
</dbReference>
<evidence type="ECO:0000313" key="6">
    <source>
        <dbReference type="EMBL" id="SKA88450.1"/>
    </source>
</evidence>
<protein>
    <recommendedName>
        <fullName evidence="8">B12 binding domain-containing protein</fullName>
    </recommendedName>
</protein>
<name>A0A1T4XG03_9GAMM</name>
<evidence type="ECO:0000256" key="2">
    <source>
        <dbReference type="ARBA" id="ARBA00022691"/>
    </source>
</evidence>
<evidence type="ECO:0000313" key="7">
    <source>
        <dbReference type="Proteomes" id="UP000190460"/>
    </source>
</evidence>
<keyword evidence="7" id="KW-1185">Reference proteome</keyword>
<dbReference type="RefSeq" id="WP_143594374.1">
    <property type="nucleotide sequence ID" value="NZ_FUYB01000017.1"/>
</dbReference>
<gene>
    <name evidence="6" type="ORF">SAMN02745130_02937</name>
</gene>
<dbReference type="Proteomes" id="UP000190460">
    <property type="component" value="Unassembled WGS sequence"/>
</dbReference>
<evidence type="ECO:0000256" key="5">
    <source>
        <dbReference type="ARBA" id="ARBA00023014"/>
    </source>
</evidence>
<keyword evidence="3" id="KW-0479">Metal-binding</keyword>
<dbReference type="AlphaFoldDB" id="A0A1T4XG03"/>
<organism evidence="6 7">
    <name type="scientific">Thiothrix eikelboomii</name>
    <dbReference type="NCBI Taxonomy" id="92487"/>
    <lineage>
        <taxon>Bacteria</taxon>
        <taxon>Pseudomonadati</taxon>
        <taxon>Pseudomonadota</taxon>
        <taxon>Gammaproteobacteria</taxon>
        <taxon>Thiotrichales</taxon>
        <taxon>Thiotrichaceae</taxon>
        <taxon>Thiothrix</taxon>
    </lineage>
</organism>
<sequence length="420" mass="46704">MMARILVLDLNPTPTCPDLSIAYLVTPLRAAGFQVDLQPLVSKPASPSLTHPADKLQAGQVELNLATLQTYLEHTQSALILVPNYLNHYAVIQGLAKCAQQLQLPLILGGACFNTASIEDLPLWLNIQGVSAVFVGAADWVIVDLIETALNKQDLSLWPGIYQNQYDNLELENITAPPLQELELLPIPDLSDFAWQHYPLASVPILTGRTTSLDDQQSVYSPRPVQAVLDELSIQAERYQRKRFIFLDSSLNTNLAMWHGLIDKIQPIVPHCQWLATIYFDGENPLGLDFNTLVAARAAGLRHLNINLETSQILKQGKLSNIAIEAHRELVADAYQAGLSVRCLVKNSQALNNLADLPNTNDWVLRKLVETELKTSKPPVNTQLVNLPANKPPLKSFWQHYKPTLLMHKTHQTTEVNSLV</sequence>
<proteinExistence type="predicted"/>
<reference evidence="6 7" key="1">
    <citation type="submission" date="2017-02" db="EMBL/GenBank/DDBJ databases">
        <authorList>
            <person name="Peterson S.W."/>
        </authorList>
    </citation>
    <scope>NUCLEOTIDE SEQUENCE [LARGE SCALE GENOMIC DNA]</scope>
    <source>
        <strain evidence="6 7">ATCC 49788</strain>
    </source>
</reference>